<reference evidence="2" key="1">
    <citation type="journal article" date="2015" name="Nature">
        <title>Complex archaea that bridge the gap between prokaryotes and eukaryotes.</title>
        <authorList>
            <person name="Spang A."/>
            <person name="Saw J.H."/>
            <person name="Jorgensen S.L."/>
            <person name="Zaremba-Niedzwiedzka K."/>
            <person name="Martijn J."/>
            <person name="Lind A.E."/>
            <person name="van Eijk R."/>
            <person name="Schleper C."/>
            <person name="Guy L."/>
            <person name="Ettema T.J."/>
        </authorList>
    </citation>
    <scope>NUCLEOTIDE SEQUENCE</scope>
</reference>
<keyword evidence="1" id="KW-0472">Membrane</keyword>
<dbReference type="AlphaFoldDB" id="A0A0F9SAS1"/>
<protein>
    <submittedName>
        <fullName evidence="2">Uncharacterized protein</fullName>
    </submittedName>
</protein>
<keyword evidence="1" id="KW-1133">Transmembrane helix</keyword>
<organism evidence="2">
    <name type="scientific">marine sediment metagenome</name>
    <dbReference type="NCBI Taxonomy" id="412755"/>
    <lineage>
        <taxon>unclassified sequences</taxon>
        <taxon>metagenomes</taxon>
        <taxon>ecological metagenomes</taxon>
    </lineage>
</organism>
<comment type="caution">
    <text evidence="2">The sequence shown here is derived from an EMBL/GenBank/DDBJ whole genome shotgun (WGS) entry which is preliminary data.</text>
</comment>
<feature type="transmembrane region" description="Helical" evidence="1">
    <location>
        <begin position="51"/>
        <end position="73"/>
    </location>
</feature>
<keyword evidence="1" id="KW-0812">Transmembrane</keyword>
<sequence>MPLQVTKVPLPSAEALFCAMRVEIHVVRRIFFYRFCVGDSVSYKRNRPISFFYLFFYFLGFLLAIKNFFVMLWVKREKNSRRTLNHKGDIMDLLLGCIVIFLCGALAGSLAFLLGAKGGDANGA</sequence>
<feature type="transmembrane region" description="Helical" evidence="1">
    <location>
        <begin position="93"/>
        <end position="114"/>
    </location>
</feature>
<evidence type="ECO:0000256" key="1">
    <source>
        <dbReference type="SAM" id="Phobius"/>
    </source>
</evidence>
<evidence type="ECO:0000313" key="2">
    <source>
        <dbReference type="EMBL" id="KKN65995.1"/>
    </source>
</evidence>
<proteinExistence type="predicted"/>
<dbReference type="EMBL" id="LAZR01000512">
    <property type="protein sequence ID" value="KKN65995.1"/>
    <property type="molecule type" value="Genomic_DNA"/>
</dbReference>
<accession>A0A0F9SAS1</accession>
<name>A0A0F9SAS1_9ZZZZ</name>
<gene>
    <name evidence="2" type="ORF">LCGC14_0475870</name>
</gene>